<dbReference type="CDD" id="cd19757">
    <property type="entry name" value="Bbox1"/>
    <property type="match status" value="1"/>
</dbReference>
<dbReference type="CDD" id="cd19756">
    <property type="entry name" value="Bbox2"/>
    <property type="match status" value="1"/>
</dbReference>
<dbReference type="SUPFAM" id="SSF57845">
    <property type="entry name" value="B-box zinc-binding domain"/>
    <property type="match status" value="1"/>
</dbReference>
<evidence type="ECO:0000256" key="1">
    <source>
        <dbReference type="PROSITE-ProRule" id="PRU00024"/>
    </source>
</evidence>
<evidence type="ECO:0000313" key="4">
    <source>
        <dbReference type="EMBL" id="CAC5399503.1"/>
    </source>
</evidence>
<feature type="coiled-coil region" evidence="2">
    <location>
        <begin position="155"/>
        <end position="182"/>
    </location>
</feature>
<dbReference type="PROSITE" id="PS50119">
    <property type="entry name" value="ZF_BBOX"/>
    <property type="match status" value="1"/>
</dbReference>
<reference evidence="4 5" key="1">
    <citation type="submission" date="2020-06" db="EMBL/GenBank/DDBJ databases">
        <authorList>
            <person name="Li R."/>
            <person name="Bekaert M."/>
        </authorList>
    </citation>
    <scope>NUCLEOTIDE SEQUENCE [LARGE SCALE GENOMIC DNA]</scope>
    <source>
        <strain evidence="5">wild</strain>
    </source>
</reference>
<evidence type="ECO:0000313" key="5">
    <source>
        <dbReference type="Proteomes" id="UP000507470"/>
    </source>
</evidence>
<dbReference type="AlphaFoldDB" id="A0A6J8CSS2"/>
<name>A0A6J8CSS2_MYTCO</name>
<dbReference type="InterPro" id="IPR000315">
    <property type="entry name" value="Znf_B-box"/>
</dbReference>
<keyword evidence="1" id="KW-0479">Metal-binding</keyword>
<dbReference type="GO" id="GO:0008270">
    <property type="term" value="F:zinc ion binding"/>
    <property type="evidence" value="ECO:0007669"/>
    <property type="project" value="UniProtKB-KW"/>
</dbReference>
<accession>A0A6J8CSS2</accession>
<gene>
    <name evidence="4" type="ORF">MCOR_33762</name>
</gene>
<dbReference type="SUPFAM" id="SSF101898">
    <property type="entry name" value="NHL repeat"/>
    <property type="match status" value="1"/>
</dbReference>
<keyword evidence="5" id="KW-1185">Reference proteome</keyword>
<dbReference type="Proteomes" id="UP000507470">
    <property type="component" value="Unassembled WGS sequence"/>
</dbReference>
<sequence>MWRGCTHWISEVPVRGPSNMMKSHVEMCVNCENKDKKKAVSWCTYIECRYFVCKTCKTKFHEKMGHEVLPIKTIQQLSPSLAELSKYCEEHTDKTITLVCRDHDKMICDVCQSDLHQDCKLISPEKAASCFKGGTAMCSLERRMEDQTQVSKKILSKTVEELRTLNETKIELKQRVSQIKQKSVDRLNKLEEDMHTEIDNMYEQCNETLSKNKDSLISSASLLLKWKTDLESLKQNTSEFHLYQSVKFLEKRTNEEESEIRKNKIATVPTIRYRRSELESNMENLLADLGTVTLENVLVQNPELHCDQEGDDVGIGGGCFISGDRLLIGHYGDTKLSICNLDGSNCRTLNLDYKPGCIIPYDNDHALVSAGHEDCDSDKVFVVTSDGIERELYSSSDLKGIGGVAVDDSGDVFIAGYSSNNIHKLYNNKQKRGIIMTVDDVINRPTGLSFNTETKELLVVNDFHQSINIYKQQ</sequence>
<keyword evidence="1" id="KW-0863">Zinc-finger</keyword>
<keyword evidence="1" id="KW-0862">Zinc</keyword>
<dbReference type="Gene3D" id="2.120.10.30">
    <property type="entry name" value="TolB, C-terminal domain"/>
    <property type="match status" value="1"/>
</dbReference>
<dbReference type="EMBL" id="CACVKT020006042">
    <property type="protein sequence ID" value="CAC5399503.1"/>
    <property type="molecule type" value="Genomic_DNA"/>
</dbReference>
<evidence type="ECO:0000259" key="3">
    <source>
        <dbReference type="PROSITE" id="PS50119"/>
    </source>
</evidence>
<dbReference type="SMART" id="SM00336">
    <property type="entry name" value="BBOX"/>
    <property type="match status" value="2"/>
</dbReference>
<dbReference type="PANTHER" id="PTHR25462">
    <property type="entry name" value="BONUS, ISOFORM C-RELATED"/>
    <property type="match status" value="1"/>
</dbReference>
<organism evidence="4 5">
    <name type="scientific">Mytilus coruscus</name>
    <name type="common">Sea mussel</name>
    <dbReference type="NCBI Taxonomy" id="42192"/>
    <lineage>
        <taxon>Eukaryota</taxon>
        <taxon>Metazoa</taxon>
        <taxon>Spiralia</taxon>
        <taxon>Lophotrochozoa</taxon>
        <taxon>Mollusca</taxon>
        <taxon>Bivalvia</taxon>
        <taxon>Autobranchia</taxon>
        <taxon>Pteriomorphia</taxon>
        <taxon>Mytilida</taxon>
        <taxon>Mytiloidea</taxon>
        <taxon>Mytilidae</taxon>
        <taxon>Mytilinae</taxon>
        <taxon>Mytilus</taxon>
    </lineage>
</organism>
<keyword evidence="2" id="KW-0175">Coiled coil</keyword>
<proteinExistence type="predicted"/>
<feature type="domain" description="B box-type" evidence="3">
    <location>
        <begin position="83"/>
        <end position="117"/>
    </location>
</feature>
<dbReference type="InterPro" id="IPR011042">
    <property type="entry name" value="6-blade_b-propeller_TolB-like"/>
</dbReference>
<dbReference type="OrthoDB" id="6064561at2759"/>
<protein>
    <recommendedName>
        <fullName evidence="3">B box-type domain-containing protein</fullName>
    </recommendedName>
</protein>
<dbReference type="PANTHER" id="PTHR25462:SF296">
    <property type="entry name" value="MEIOTIC P26, ISOFORM F"/>
    <property type="match status" value="1"/>
</dbReference>
<dbReference type="Gene3D" id="3.30.160.60">
    <property type="entry name" value="Classic Zinc Finger"/>
    <property type="match status" value="1"/>
</dbReference>
<dbReference type="InterPro" id="IPR047153">
    <property type="entry name" value="TRIM45/56/19-like"/>
</dbReference>
<evidence type="ECO:0000256" key="2">
    <source>
        <dbReference type="SAM" id="Coils"/>
    </source>
</evidence>